<feature type="compositionally biased region" description="Basic and acidic residues" evidence="1">
    <location>
        <begin position="359"/>
        <end position="376"/>
    </location>
</feature>
<keyword evidence="2" id="KW-0812">Transmembrane</keyword>
<feature type="region of interest" description="Disordered" evidence="1">
    <location>
        <begin position="720"/>
        <end position="742"/>
    </location>
</feature>
<dbReference type="KEGG" id="mnt:21410603"/>
<feature type="compositionally biased region" description="Basic and acidic residues" evidence="1">
    <location>
        <begin position="682"/>
        <end position="693"/>
    </location>
</feature>
<name>W9SFV3_9ROSA</name>
<feature type="compositionally biased region" description="Basic and acidic residues" evidence="1">
    <location>
        <begin position="312"/>
        <end position="329"/>
    </location>
</feature>
<dbReference type="PANTHER" id="PTHR33870:SF4">
    <property type="entry name" value="CARDIOMYOPATHY-ASSOCIATED PROTEIN"/>
    <property type="match status" value="1"/>
</dbReference>
<evidence type="ECO:0000256" key="1">
    <source>
        <dbReference type="SAM" id="MobiDB-lite"/>
    </source>
</evidence>
<feature type="transmembrane region" description="Helical" evidence="2">
    <location>
        <begin position="50"/>
        <end position="73"/>
    </location>
</feature>
<feature type="compositionally biased region" description="Acidic residues" evidence="1">
    <location>
        <begin position="344"/>
        <end position="358"/>
    </location>
</feature>
<feature type="compositionally biased region" description="Low complexity" evidence="1">
    <location>
        <begin position="671"/>
        <end position="680"/>
    </location>
</feature>
<dbReference type="EMBL" id="KE346217">
    <property type="protein sequence ID" value="EXC30823.1"/>
    <property type="molecule type" value="Genomic_DNA"/>
</dbReference>
<dbReference type="Proteomes" id="UP000030645">
    <property type="component" value="Unassembled WGS sequence"/>
</dbReference>
<feature type="region of interest" description="Disordered" evidence="1">
    <location>
        <begin position="304"/>
        <end position="376"/>
    </location>
</feature>
<dbReference type="OrthoDB" id="1908091at2759"/>
<proteinExistence type="predicted"/>
<dbReference type="STRING" id="981085.W9SFV3"/>
<feature type="region of interest" description="Disordered" evidence="1">
    <location>
        <begin position="666"/>
        <end position="695"/>
    </location>
</feature>
<protein>
    <submittedName>
        <fullName evidence="3">Uncharacterized protein</fullName>
    </submittedName>
</protein>
<keyword evidence="2" id="KW-0472">Membrane</keyword>
<feature type="compositionally biased region" description="Gly residues" evidence="1">
    <location>
        <begin position="248"/>
        <end position="260"/>
    </location>
</feature>
<dbReference type="eggNOG" id="ENOG502QTXB">
    <property type="taxonomic scope" value="Eukaryota"/>
</dbReference>
<gene>
    <name evidence="3" type="ORF">L484_028002</name>
</gene>
<feature type="compositionally biased region" description="Basic and acidic residues" evidence="1">
    <location>
        <begin position="1433"/>
        <end position="1451"/>
    </location>
</feature>
<keyword evidence="2" id="KW-1133">Transmembrane helix</keyword>
<feature type="region of interest" description="Disordered" evidence="1">
    <location>
        <begin position="1423"/>
        <end position="1494"/>
    </location>
</feature>
<accession>W9SFV3</accession>
<sequence length="1494" mass="163211">MGSYKEIAVQMKKFALFSMRTFYRSVRQHPFLVGMILFLVFLYRSFPFLFSLFLSASPVLLCTAVLLGTLLSFGQPNIPEIEKEEKLSQDIVSLKAAGVSGNGTFVFEREENFVIEKHSGDRGNLVDKSIEDAGFVDDEFLSKVESRVDSPDCVPLIDESSREIHTEKRIIEEVEREFLDFEFEKKNDICEDARVKEGVLGDGKAVESHQYSLVREIGDDEILAAEVDGQHGELVETYKEAHLESSQPGGGGGGGGGGDVGNDDDDDGDGSSYSESDRAESSSPDASMADIIPMLDELHPLLDLEAPQPPHMSHDESDAGSEQSHRSDDDSADSDAETENHVDEVEDGADDNDDDEEEVHGGKEDDSKAAIKWTEDDQKNLMDLGTSELERNQRLENLIARRRARKSFRLMAERNLIDLDGADLPFSVPPIATTRHNPFDLPYDSYENMGLPPIPGSAPSILLPRRNPFDLPYDSNEEKPDLKGDNFEQEFLAFHQKDMLFRRHESFNVGPSGLGGSRQDSKWKPVFVTERLAPEGMSYPSFQRQLSEVSESKLSSVPDTESVSSVADADEKKLAEQDFSKEVELPSNTYQPYDLVKHGSEASDDVDSVELEHAENRDVQLDEEVIKLGEAENHHDMELDLSETRNEAADVELDTVAVHLETEPIKEEGCSSKSSLSSLSEVDDRIPDVKNEDGSTTLAEGVNYINESVISAHSSLEESEFPFTSGVGDDSQTKEPVYDSSPTAEKLFSLSSISSDMQVEMPEMVKPSTSGEIGKSFENHNSEVQGEETTVDSSKVNAMEEVTIESREVTESSEIDVSTVALSGNGLQNDDQISSVAPESGPVHAPVDSISFSSELQLATRTVNQEKSSPDVHDLVCSSNPDVEPPKAMHCHKDDKIHVAASSDLFSFEDASMSEHHGEQASIIVQHVSVCSNLSTLETAPLEEHAVVQEEIINLDQHQIQIDCSSEKTSEGDVFKCGEVSHTEENEVQLHFDSEIEVESSQDSGVLLETSESSSQHTPSNDLAAVLLEEAQTPLVVEQVSVVHPSSCSLENDHEKEDPTNGEEAIQFEQDKLHSSSSDAKFEASILQDCDLTVASENKSPSGLEKELSWSDKSMVEPEIGDHDILQESTIMMAKTEGGSSISCDVYDPVDQVLANLSSGTHDSVSIPSDPLEYKPLAGEIDLQDSILDRIVNVDHSELSDKFDCDLKARVAEEDIKEEVDEIKDIDEGLLSELDTVGDFRIIELVGESLHSELILKEANAGNSAPEILPSSSNPSETSLELPVLEVRSFEDIDLASKQLHEGADVEEVVLPSMVEEQLVVDESSETISDFKVVEARSLEDIQIALKQVSEGDNGELPTSLNSKNELTEVGNTSDLKVVEARSLEDIQIALKQVSEVDVGELPTPLNPKNESTDIGISEVGSTIVTESGNAESGRDEVSSIATDEPKEGSHESLGTSSTSTSKSKDKKSKDCLERSGSSTSSSSSSSSSSSDSE</sequence>
<feature type="transmembrane region" description="Helical" evidence="2">
    <location>
        <begin position="26"/>
        <end position="43"/>
    </location>
</feature>
<keyword evidence="4" id="KW-1185">Reference proteome</keyword>
<reference evidence="4" key="1">
    <citation type="submission" date="2013-01" db="EMBL/GenBank/DDBJ databases">
        <title>Draft Genome Sequence of a Mulberry Tree, Morus notabilis C.K. Schneid.</title>
        <authorList>
            <person name="He N."/>
            <person name="Zhao S."/>
        </authorList>
    </citation>
    <scope>NUCLEOTIDE SEQUENCE</scope>
</reference>
<evidence type="ECO:0000313" key="4">
    <source>
        <dbReference type="Proteomes" id="UP000030645"/>
    </source>
</evidence>
<organism evidence="3 4">
    <name type="scientific">Morus notabilis</name>
    <dbReference type="NCBI Taxonomy" id="981085"/>
    <lineage>
        <taxon>Eukaryota</taxon>
        <taxon>Viridiplantae</taxon>
        <taxon>Streptophyta</taxon>
        <taxon>Embryophyta</taxon>
        <taxon>Tracheophyta</taxon>
        <taxon>Spermatophyta</taxon>
        <taxon>Magnoliopsida</taxon>
        <taxon>eudicotyledons</taxon>
        <taxon>Gunneridae</taxon>
        <taxon>Pentapetalae</taxon>
        <taxon>rosids</taxon>
        <taxon>fabids</taxon>
        <taxon>Rosales</taxon>
        <taxon>Moraceae</taxon>
        <taxon>Moreae</taxon>
        <taxon>Morus</taxon>
    </lineage>
</organism>
<feature type="region of interest" description="Disordered" evidence="1">
    <location>
        <begin position="550"/>
        <end position="570"/>
    </location>
</feature>
<feature type="region of interest" description="Disordered" evidence="1">
    <location>
        <begin position="243"/>
        <end position="286"/>
    </location>
</feature>
<evidence type="ECO:0000256" key="2">
    <source>
        <dbReference type="SAM" id="Phobius"/>
    </source>
</evidence>
<feature type="region of interest" description="Disordered" evidence="1">
    <location>
        <begin position="764"/>
        <end position="795"/>
    </location>
</feature>
<feature type="compositionally biased region" description="Low complexity" evidence="1">
    <location>
        <begin position="1476"/>
        <end position="1494"/>
    </location>
</feature>
<evidence type="ECO:0000313" key="3">
    <source>
        <dbReference type="EMBL" id="EXC30823.1"/>
    </source>
</evidence>
<dbReference type="PANTHER" id="PTHR33870">
    <property type="entry name" value="CARDIOMYOPATHY-ASSOCIATED PROTEIN"/>
    <property type="match status" value="1"/>
</dbReference>